<dbReference type="EMBL" id="LNQB01000048">
    <property type="protein sequence ID" value="OAP49953.1"/>
    <property type="molecule type" value="Genomic_DNA"/>
</dbReference>
<accession>A0A178YSV0</accession>
<gene>
    <name evidence="1" type="ORF">ATB98_16640</name>
</gene>
<sequence>MQMKLLSQEGSQLLDFLVEDGHVIEEGVPGARRFYVLIFVCETPALRAGAGPLLTLSALDPRFRQKLFALLPLWRYVSRFRRQRRRCISRSGFDFSIGQVRWLRGISGVVLFVHCQGRLIGRVAGLAWRFRRIIERAHRRVFGFAFKRLGFSAMPGRILINGRRSSP</sequence>
<organism evidence="1 2">
    <name type="scientific">Sinorhizobium saheli</name>
    <dbReference type="NCBI Taxonomy" id="36856"/>
    <lineage>
        <taxon>Bacteria</taxon>
        <taxon>Pseudomonadati</taxon>
        <taxon>Pseudomonadota</taxon>
        <taxon>Alphaproteobacteria</taxon>
        <taxon>Hyphomicrobiales</taxon>
        <taxon>Rhizobiaceae</taxon>
        <taxon>Sinorhizobium/Ensifer group</taxon>
        <taxon>Sinorhizobium</taxon>
    </lineage>
</organism>
<evidence type="ECO:0000313" key="1">
    <source>
        <dbReference type="EMBL" id="OAP49953.1"/>
    </source>
</evidence>
<proteinExistence type="predicted"/>
<reference evidence="1 2" key="1">
    <citation type="submission" date="2015-11" db="EMBL/GenBank/DDBJ databases">
        <title>Ensifer anhuiense sp. nov., an effective nitrogen fixation bacterium with Glycine soja.</title>
        <authorList>
            <person name="Yan H."/>
            <person name="Chen W."/>
        </authorList>
    </citation>
    <scope>NUCLEOTIDE SEQUENCE [LARGE SCALE GENOMIC DNA]</scope>
    <source>
        <strain evidence="1 2">LMG 7837</strain>
    </source>
</reference>
<name>A0A178YSV0_SINSA</name>
<protein>
    <submittedName>
        <fullName evidence="1">Uncharacterized protein</fullName>
    </submittedName>
</protein>
<comment type="caution">
    <text evidence="1">The sequence shown here is derived from an EMBL/GenBank/DDBJ whole genome shotgun (WGS) entry which is preliminary data.</text>
</comment>
<dbReference type="AlphaFoldDB" id="A0A178YSV0"/>
<dbReference type="Proteomes" id="UP000078507">
    <property type="component" value="Unassembled WGS sequence"/>
</dbReference>
<evidence type="ECO:0000313" key="2">
    <source>
        <dbReference type="Proteomes" id="UP000078507"/>
    </source>
</evidence>
<keyword evidence="2" id="KW-1185">Reference proteome</keyword>